<reference evidence="1 2" key="1">
    <citation type="journal article" date="2018" name="Sci. Rep.">
        <title>Genomic signatures of local adaptation to the degree of environmental predictability in rotifers.</title>
        <authorList>
            <person name="Franch-Gras L."/>
            <person name="Hahn C."/>
            <person name="Garcia-Roger E.M."/>
            <person name="Carmona M.J."/>
            <person name="Serra M."/>
            <person name="Gomez A."/>
        </authorList>
    </citation>
    <scope>NUCLEOTIDE SEQUENCE [LARGE SCALE GENOMIC DNA]</scope>
    <source>
        <strain evidence="1">HYR1</strain>
    </source>
</reference>
<protein>
    <submittedName>
        <fullName evidence="1">Uncharacterized protein</fullName>
    </submittedName>
</protein>
<evidence type="ECO:0000313" key="1">
    <source>
        <dbReference type="EMBL" id="RNA34300.1"/>
    </source>
</evidence>
<gene>
    <name evidence="1" type="ORF">BpHYR1_054555</name>
</gene>
<comment type="caution">
    <text evidence="1">The sequence shown here is derived from an EMBL/GenBank/DDBJ whole genome shotgun (WGS) entry which is preliminary data.</text>
</comment>
<keyword evidence="2" id="KW-1185">Reference proteome</keyword>
<accession>A0A3M7SFG2</accession>
<name>A0A3M7SFG2_BRAPC</name>
<organism evidence="1 2">
    <name type="scientific">Brachionus plicatilis</name>
    <name type="common">Marine rotifer</name>
    <name type="synonym">Brachionus muelleri</name>
    <dbReference type="NCBI Taxonomy" id="10195"/>
    <lineage>
        <taxon>Eukaryota</taxon>
        <taxon>Metazoa</taxon>
        <taxon>Spiralia</taxon>
        <taxon>Gnathifera</taxon>
        <taxon>Rotifera</taxon>
        <taxon>Eurotatoria</taxon>
        <taxon>Monogononta</taxon>
        <taxon>Pseudotrocha</taxon>
        <taxon>Ploima</taxon>
        <taxon>Brachionidae</taxon>
        <taxon>Brachionus</taxon>
    </lineage>
</organism>
<dbReference type="EMBL" id="REGN01001501">
    <property type="protein sequence ID" value="RNA34300.1"/>
    <property type="molecule type" value="Genomic_DNA"/>
</dbReference>
<evidence type="ECO:0000313" key="2">
    <source>
        <dbReference type="Proteomes" id="UP000276133"/>
    </source>
</evidence>
<dbReference type="Proteomes" id="UP000276133">
    <property type="component" value="Unassembled WGS sequence"/>
</dbReference>
<sequence length="110" mass="12181">MRVGELAAGYEADASVDRRVHKIGQIVGLGLDWADGEQAAGHQHRVGIGQMQPWSTISAYTFKIRLKSSLLVMGTSLYLRLTTSMISSRSLRSRSGFIGNTWLNKCLNER</sequence>
<proteinExistence type="predicted"/>
<dbReference type="AlphaFoldDB" id="A0A3M7SFG2"/>